<proteinExistence type="predicted"/>
<protein>
    <submittedName>
        <fullName evidence="2">Uncharacterized protein</fullName>
    </submittedName>
</protein>
<organism evidence="2 3">
    <name type="scientific">Agathobaculum hominis</name>
    <dbReference type="NCBI Taxonomy" id="2763014"/>
    <lineage>
        <taxon>Bacteria</taxon>
        <taxon>Bacillati</taxon>
        <taxon>Bacillota</taxon>
        <taxon>Clostridia</taxon>
        <taxon>Eubacteriales</taxon>
        <taxon>Butyricicoccaceae</taxon>
        <taxon>Agathobaculum</taxon>
    </lineage>
</organism>
<gene>
    <name evidence="2" type="ORF">H8S02_08935</name>
</gene>
<dbReference type="Proteomes" id="UP000641741">
    <property type="component" value="Unassembled WGS sequence"/>
</dbReference>
<keyword evidence="3" id="KW-1185">Reference proteome</keyword>
<reference evidence="2 3" key="1">
    <citation type="submission" date="2020-08" db="EMBL/GenBank/DDBJ databases">
        <title>Genome public.</title>
        <authorList>
            <person name="Liu C."/>
            <person name="Sun Q."/>
        </authorList>
    </citation>
    <scope>NUCLEOTIDE SEQUENCE [LARGE SCALE GENOMIC DNA]</scope>
    <source>
        <strain evidence="2 3">M2</strain>
    </source>
</reference>
<feature type="coiled-coil region" evidence="1">
    <location>
        <begin position="384"/>
        <end position="446"/>
    </location>
</feature>
<comment type="caution">
    <text evidence="2">The sequence shown here is derived from an EMBL/GenBank/DDBJ whole genome shotgun (WGS) entry which is preliminary data.</text>
</comment>
<dbReference type="EMBL" id="JACOPK010000007">
    <property type="protein sequence ID" value="MBC5696069.1"/>
    <property type="molecule type" value="Genomic_DNA"/>
</dbReference>
<evidence type="ECO:0000256" key="1">
    <source>
        <dbReference type="SAM" id="Coils"/>
    </source>
</evidence>
<keyword evidence="1" id="KW-0175">Coiled coil</keyword>
<dbReference type="RefSeq" id="WP_186970229.1">
    <property type="nucleotide sequence ID" value="NZ_JACOPK010000007.1"/>
</dbReference>
<name>A0ABR7GP37_9FIRM</name>
<sequence>MPADYRTVRLMKNRLYPTYQLHAVMAARKTTPEDGLKIGVLTILDWLRHRLGPDAPETLTAPQPERYADFSWENLRSLYINQGYVIDIVSLPEQGAWTMQIVEPDLGSDPGNPEQRRQAVPGRVIESNIAFTISNGELHCGFRTMISDPEDTEELCEVYRPAFIRLLADNPRFGLRQIAPLTPSVTRVETMEQLRQLASLQKNPASHMPLILFTQTLEEREITPLDIAPHDVPPDLRIGISPFPVKLPDLPKRMTLSELKQPVDPAFDLASFAKSGLAYYRTFLLTDEIRRRLPSVTDKTLEAGETLYWESESLGGSSERFPYPPSTASREKLLAALMERGKNHARGRDITLSPCLFVVQAKARERAAAQNALRLSEAAEERFRHRLEQDAAAYKSRISALEDEKIRLTEQLDRAKQYRLRLENEKDELMRRVAEADEKLRHKTIQDREEVAYLRRCMDRPSEHAKIADWVQRQFAGRVVLVPKAAAMLEEKSAREISLPLICDALDFLATDYWSSRFERLPWHAVLDSCSRKYGRPFEVSSIGDMTIQFTPAQYKIKYFTNAQGKKRETALDQHLKVGNDPENLLRIYFVLDEENRLVVVGSLPRHLKAVSIR</sequence>
<evidence type="ECO:0000313" key="3">
    <source>
        <dbReference type="Proteomes" id="UP000641741"/>
    </source>
</evidence>
<evidence type="ECO:0000313" key="2">
    <source>
        <dbReference type="EMBL" id="MBC5696069.1"/>
    </source>
</evidence>
<accession>A0ABR7GP37</accession>